<organism evidence="2 3">
    <name type="scientific">Moniliophthora roreri</name>
    <name type="common">Frosty pod rot fungus</name>
    <name type="synonym">Monilia roreri</name>
    <dbReference type="NCBI Taxonomy" id="221103"/>
    <lineage>
        <taxon>Eukaryota</taxon>
        <taxon>Fungi</taxon>
        <taxon>Dikarya</taxon>
        <taxon>Basidiomycota</taxon>
        <taxon>Agaricomycotina</taxon>
        <taxon>Agaricomycetes</taxon>
        <taxon>Agaricomycetidae</taxon>
        <taxon>Agaricales</taxon>
        <taxon>Marasmiineae</taxon>
        <taxon>Marasmiaceae</taxon>
        <taxon>Moniliophthora</taxon>
    </lineage>
</organism>
<accession>A0A0W0G2D5</accession>
<feature type="compositionally biased region" description="Basic and acidic residues" evidence="1">
    <location>
        <begin position="109"/>
        <end position="122"/>
    </location>
</feature>
<feature type="compositionally biased region" description="Basic residues" evidence="1">
    <location>
        <begin position="131"/>
        <end position="142"/>
    </location>
</feature>
<evidence type="ECO:0000256" key="1">
    <source>
        <dbReference type="SAM" id="MobiDB-lite"/>
    </source>
</evidence>
<feature type="compositionally biased region" description="Basic and acidic residues" evidence="1">
    <location>
        <begin position="70"/>
        <end position="79"/>
    </location>
</feature>
<feature type="region of interest" description="Disordered" evidence="1">
    <location>
        <begin position="45"/>
        <end position="169"/>
    </location>
</feature>
<name>A0A0W0G2D5_MONRR</name>
<dbReference type="AlphaFoldDB" id="A0A0W0G2D5"/>
<evidence type="ECO:0000313" key="2">
    <source>
        <dbReference type="EMBL" id="KTB42695.1"/>
    </source>
</evidence>
<feature type="compositionally biased region" description="Low complexity" evidence="1">
    <location>
        <begin position="159"/>
        <end position="169"/>
    </location>
</feature>
<feature type="compositionally biased region" description="Polar residues" evidence="1">
    <location>
        <begin position="81"/>
        <end position="107"/>
    </location>
</feature>
<protein>
    <submittedName>
        <fullName evidence="2">Uncharacterized protein</fullName>
    </submittedName>
</protein>
<dbReference type="Proteomes" id="UP000054988">
    <property type="component" value="Unassembled WGS sequence"/>
</dbReference>
<gene>
    <name evidence="2" type="ORF">WG66_4724</name>
</gene>
<sequence length="169" mass="20168">MQEEMTPLPPFNNYELYDLPWQNEQEWREFEQTWLYDEEAWEREKARRREEWAQLPPSSPPPVSEESDIEDHQNNKENDTVLVTNGDFQNTRNVNSMPEHVNSSASGESKGKKTTYENDPNGKTKQIAARERHRMAQRRHWEKCRAEINRKQKERRQCAKQARAQADNP</sequence>
<proteinExistence type="predicted"/>
<evidence type="ECO:0000313" key="3">
    <source>
        <dbReference type="Proteomes" id="UP000054988"/>
    </source>
</evidence>
<comment type="caution">
    <text evidence="2">The sequence shown here is derived from an EMBL/GenBank/DDBJ whole genome shotgun (WGS) entry which is preliminary data.</text>
</comment>
<feature type="compositionally biased region" description="Basic and acidic residues" evidence="1">
    <location>
        <begin position="143"/>
        <end position="157"/>
    </location>
</feature>
<dbReference type="EMBL" id="LATX01001304">
    <property type="protein sequence ID" value="KTB42695.1"/>
    <property type="molecule type" value="Genomic_DNA"/>
</dbReference>
<reference evidence="2 3" key="1">
    <citation type="submission" date="2015-12" db="EMBL/GenBank/DDBJ databases">
        <title>Draft genome sequence of Moniliophthora roreri, the causal agent of frosty pod rot of cacao.</title>
        <authorList>
            <person name="Aime M.C."/>
            <person name="Diaz-Valderrama J.R."/>
            <person name="Kijpornyongpan T."/>
            <person name="Phillips-Mora W."/>
        </authorList>
    </citation>
    <scope>NUCLEOTIDE SEQUENCE [LARGE SCALE GENOMIC DNA]</scope>
    <source>
        <strain evidence="2 3">MCA 2952</strain>
    </source>
</reference>